<dbReference type="AlphaFoldDB" id="D3AYW9"/>
<keyword evidence="2" id="KW-0812">Transmembrane</keyword>
<evidence type="ECO:0000256" key="2">
    <source>
        <dbReference type="SAM" id="Phobius"/>
    </source>
</evidence>
<evidence type="ECO:0000313" key="3">
    <source>
        <dbReference type="EMBL" id="EFA85659.1"/>
    </source>
</evidence>
<dbReference type="RefSeq" id="XP_020437766.1">
    <property type="nucleotide sequence ID" value="XM_020571908.1"/>
</dbReference>
<keyword evidence="2" id="KW-1133">Transmembrane helix</keyword>
<feature type="compositionally biased region" description="Low complexity" evidence="1">
    <location>
        <begin position="229"/>
        <end position="258"/>
    </location>
</feature>
<dbReference type="GeneID" id="31356419"/>
<feature type="region of interest" description="Disordered" evidence="1">
    <location>
        <begin position="210"/>
        <end position="268"/>
    </location>
</feature>
<dbReference type="FunCoup" id="D3AYW9">
    <property type="interactions" value="596"/>
</dbReference>
<comment type="caution">
    <text evidence="3">The sequence shown here is derived from an EMBL/GenBank/DDBJ whole genome shotgun (WGS) entry which is preliminary data.</text>
</comment>
<dbReference type="Proteomes" id="UP000001396">
    <property type="component" value="Unassembled WGS sequence"/>
</dbReference>
<gene>
    <name evidence="3" type="ORF">PPL_00888</name>
</gene>
<accession>D3AYW9</accession>
<dbReference type="EMBL" id="ADBJ01000004">
    <property type="protein sequence ID" value="EFA85659.1"/>
    <property type="molecule type" value="Genomic_DNA"/>
</dbReference>
<name>D3AYW9_HETP5</name>
<protein>
    <submittedName>
        <fullName evidence="3">Uncharacterized protein</fullName>
    </submittedName>
</protein>
<evidence type="ECO:0000256" key="1">
    <source>
        <dbReference type="SAM" id="MobiDB-lite"/>
    </source>
</evidence>
<organism evidence="3 4">
    <name type="scientific">Heterostelium pallidum (strain ATCC 26659 / Pp 5 / PN500)</name>
    <name type="common">Cellular slime mold</name>
    <name type="synonym">Polysphondylium pallidum</name>
    <dbReference type="NCBI Taxonomy" id="670386"/>
    <lineage>
        <taxon>Eukaryota</taxon>
        <taxon>Amoebozoa</taxon>
        <taxon>Evosea</taxon>
        <taxon>Eumycetozoa</taxon>
        <taxon>Dictyostelia</taxon>
        <taxon>Acytosteliales</taxon>
        <taxon>Acytosteliaceae</taxon>
        <taxon>Heterostelium</taxon>
    </lineage>
</organism>
<evidence type="ECO:0000313" key="4">
    <source>
        <dbReference type="Proteomes" id="UP000001396"/>
    </source>
</evidence>
<feature type="region of interest" description="Disordered" evidence="1">
    <location>
        <begin position="141"/>
        <end position="162"/>
    </location>
</feature>
<reference evidence="3 4" key="1">
    <citation type="journal article" date="2011" name="Genome Res.">
        <title>Phylogeny-wide analysis of social amoeba genomes highlights ancient origins for complex intercellular communication.</title>
        <authorList>
            <person name="Heidel A.J."/>
            <person name="Lawal H.M."/>
            <person name="Felder M."/>
            <person name="Schilde C."/>
            <person name="Helps N.R."/>
            <person name="Tunggal B."/>
            <person name="Rivero F."/>
            <person name="John U."/>
            <person name="Schleicher M."/>
            <person name="Eichinger L."/>
            <person name="Platzer M."/>
            <person name="Noegel A.A."/>
            <person name="Schaap P."/>
            <person name="Gloeckner G."/>
        </authorList>
    </citation>
    <scope>NUCLEOTIDE SEQUENCE [LARGE SCALE GENOMIC DNA]</scope>
    <source>
        <strain evidence="4">ATCC 26659 / Pp 5 / PN500</strain>
    </source>
</reference>
<keyword evidence="4" id="KW-1185">Reference proteome</keyword>
<feature type="transmembrane region" description="Helical" evidence="2">
    <location>
        <begin position="42"/>
        <end position="63"/>
    </location>
</feature>
<feature type="compositionally biased region" description="Basic and acidic residues" evidence="1">
    <location>
        <begin position="219"/>
        <end position="228"/>
    </location>
</feature>
<feature type="compositionally biased region" description="Basic residues" evidence="1">
    <location>
        <begin position="259"/>
        <end position="268"/>
    </location>
</feature>
<keyword evidence="2" id="KW-0472">Membrane</keyword>
<sequence>MFSNIVFLVQLGLVIFSWRVVSLVKGEGEGNTFKERVHSLSMSLISDIFTILMFVVVCILFFWRAKSLFKELKSNPSDQWKSLIGSQFYNGGIEFCCFTALLCLKWPVVFTTLWYLGTDKEDKSTWYDIFMREFTPKTQPKELFSTGEQTANTAPGKKLSDDEWKKQFRRDLQNIGFEFDAEGEISRFPPTEVMEQYQKSQRFRDLIFSQPSEEDGDDIVIKDQKDVKQQQQQQSSSQPETKQQPQQQQQQHQSQKSNSKSKKSKKNK</sequence>
<proteinExistence type="predicted"/>
<dbReference type="InParanoid" id="D3AYW9"/>